<evidence type="ECO:0000259" key="4">
    <source>
        <dbReference type="Pfam" id="PF08541"/>
    </source>
</evidence>
<dbReference type="InterPro" id="IPR013747">
    <property type="entry name" value="ACP_syn_III_C"/>
</dbReference>
<feature type="domain" description="Thiolase N-terminal" evidence="3">
    <location>
        <begin position="60"/>
        <end position="151"/>
    </location>
</feature>
<evidence type="ECO:0000313" key="5">
    <source>
        <dbReference type="EMBL" id="TWT36275.1"/>
    </source>
</evidence>
<dbReference type="PANTHER" id="PTHR34069">
    <property type="entry name" value="3-OXOACYL-[ACYL-CARRIER-PROTEIN] SYNTHASE 3"/>
    <property type="match status" value="1"/>
</dbReference>
<feature type="domain" description="Beta-ketoacyl-[acyl-carrier-protein] synthase III C-terminal" evidence="4">
    <location>
        <begin position="253"/>
        <end position="341"/>
    </location>
</feature>
<reference evidence="5 6" key="1">
    <citation type="submission" date="2019-02" db="EMBL/GenBank/DDBJ databases">
        <title>Deep-cultivation of Planctomycetes and their phenomic and genomic characterization uncovers novel biology.</title>
        <authorList>
            <person name="Wiegand S."/>
            <person name="Jogler M."/>
            <person name="Boedeker C."/>
            <person name="Pinto D."/>
            <person name="Vollmers J."/>
            <person name="Rivas-Marin E."/>
            <person name="Kohn T."/>
            <person name="Peeters S.H."/>
            <person name="Heuer A."/>
            <person name="Rast P."/>
            <person name="Oberbeckmann S."/>
            <person name="Bunk B."/>
            <person name="Jeske O."/>
            <person name="Meyerdierks A."/>
            <person name="Storesund J.E."/>
            <person name="Kallscheuer N."/>
            <person name="Luecker S."/>
            <person name="Lage O.M."/>
            <person name="Pohl T."/>
            <person name="Merkel B.J."/>
            <person name="Hornburger P."/>
            <person name="Mueller R.-W."/>
            <person name="Bruemmer F."/>
            <person name="Labrenz M."/>
            <person name="Spormann A.M."/>
            <person name="Op Den Camp H."/>
            <person name="Overmann J."/>
            <person name="Amann R."/>
            <person name="Jetten M.S.M."/>
            <person name="Mascher T."/>
            <person name="Medema M.H."/>
            <person name="Devos D.P."/>
            <person name="Kaster A.-K."/>
            <person name="Ovreas L."/>
            <person name="Rohde M."/>
            <person name="Galperin M.Y."/>
            <person name="Jogler C."/>
        </authorList>
    </citation>
    <scope>NUCLEOTIDE SEQUENCE [LARGE SCALE GENOMIC DNA]</scope>
    <source>
        <strain evidence="5 6">KOR34</strain>
    </source>
</reference>
<dbReference type="PANTHER" id="PTHR34069:SF3">
    <property type="entry name" value="ACYL-COA:ACYL-COA ALKYLTRANSFERASE"/>
    <property type="match status" value="1"/>
</dbReference>
<dbReference type="GO" id="GO:0033818">
    <property type="term" value="F:beta-ketoacyl-acyl-carrier-protein synthase III activity"/>
    <property type="evidence" value="ECO:0007669"/>
    <property type="project" value="UniProtKB-EC"/>
</dbReference>
<evidence type="ECO:0000256" key="2">
    <source>
        <dbReference type="ARBA" id="ARBA00023315"/>
    </source>
</evidence>
<dbReference type="EMBL" id="SIHJ01000001">
    <property type="protein sequence ID" value="TWT36275.1"/>
    <property type="molecule type" value="Genomic_DNA"/>
</dbReference>
<dbReference type="RefSeq" id="WP_146563043.1">
    <property type="nucleotide sequence ID" value="NZ_SIHJ01000001.1"/>
</dbReference>
<dbReference type="Pfam" id="PF08541">
    <property type="entry name" value="ACP_syn_III_C"/>
    <property type="match status" value="1"/>
</dbReference>
<dbReference type="OrthoDB" id="9788274at2"/>
<evidence type="ECO:0000256" key="1">
    <source>
        <dbReference type="ARBA" id="ARBA00022679"/>
    </source>
</evidence>
<keyword evidence="1 5" id="KW-0808">Transferase</keyword>
<dbReference type="CDD" id="cd00830">
    <property type="entry name" value="KAS_III"/>
    <property type="match status" value="1"/>
</dbReference>
<dbReference type="InterPro" id="IPR016039">
    <property type="entry name" value="Thiolase-like"/>
</dbReference>
<dbReference type="Gene3D" id="3.40.47.10">
    <property type="match status" value="2"/>
</dbReference>
<organism evidence="5 6">
    <name type="scientific">Posidoniimonas corsicana</name>
    <dbReference type="NCBI Taxonomy" id="1938618"/>
    <lineage>
        <taxon>Bacteria</taxon>
        <taxon>Pseudomonadati</taxon>
        <taxon>Planctomycetota</taxon>
        <taxon>Planctomycetia</taxon>
        <taxon>Pirellulales</taxon>
        <taxon>Lacipirellulaceae</taxon>
        <taxon>Posidoniimonas</taxon>
    </lineage>
</organism>
<keyword evidence="6" id="KW-1185">Reference proteome</keyword>
<dbReference type="Pfam" id="PF00108">
    <property type="entry name" value="Thiolase_N"/>
    <property type="match status" value="1"/>
</dbReference>
<dbReference type="NCBIfam" id="NF006720">
    <property type="entry name" value="PRK09258.1"/>
    <property type="match status" value="1"/>
</dbReference>
<dbReference type="Proteomes" id="UP000316714">
    <property type="component" value="Unassembled WGS sequence"/>
</dbReference>
<keyword evidence="2 5" id="KW-0012">Acyltransferase</keyword>
<proteinExistence type="predicted"/>
<gene>
    <name evidence="5" type="primary">fabH_1</name>
    <name evidence="5" type="ORF">KOR34_11790</name>
</gene>
<accession>A0A5C5VEZ2</accession>
<evidence type="ECO:0000313" key="6">
    <source>
        <dbReference type="Proteomes" id="UP000316714"/>
    </source>
</evidence>
<protein>
    <submittedName>
        <fullName evidence="5">3-oxoacyl-[acyl-carrier-protein] synthase 3</fullName>
        <ecNumber evidence="5">2.3.1.180</ecNumber>
    </submittedName>
</protein>
<evidence type="ECO:0000259" key="3">
    <source>
        <dbReference type="Pfam" id="PF00108"/>
    </source>
</evidence>
<name>A0A5C5VEZ2_9BACT</name>
<dbReference type="AlphaFoldDB" id="A0A5C5VEZ2"/>
<dbReference type="SUPFAM" id="SSF53901">
    <property type="entry name" value="Thiolase-like"/>
    <property type="match status" value="1"/>
</dbReference>
<dbReference type="GO" id="GO:0044550">
    <property type="term" value="P:secondary metabolite biosynthetic process"/>
    <property type="evidence" value="ECO:0007669"/>
    <property type="project" value="TreeGrafter"/>
</dbReference>
<dbReference type="EC" id="2.3.1.180" evidence="5"/>
<dbReference type="InterPro" id="IPR020616">
    <property type="entry name" value="Thiolase_N"/>
</dbReference>
<sequence length="358" mass="38383">MQYSRVCLEGLGCVLPEERVTTAEIEQRLAPLYERLRLPEGRLELMSGIRERRFFPPGTRPSDISIESANQAIEASGIDRRHFGALVHGSVCRDFLEPATACRVHHELGLPSDCLVYDVSNACLGVLTAAVQVAGMIELGQIRAGVVVGTECGRALVENTIERLNADTSLTRDSVKLSVASLTIGSASAAMVLCDAELSQTENQLTTAVCRSATSGHDLCQSVGLAEVMQTDSETLMRRGVEVGAETFAQLREESGWAVDEIDKTFCHQVGSAHRKMMLDRLGINPAIDFPTFEWLGNTGSAALPAALCLGRQEGWLDPNDRVALLGIGSGINCLMMGVEWRESPVLAGEVGAAVTGA</sequence>
<comment type="caution">
    <text evidence="5">The sequence shown here is derived from an EMBL/GenBank/DDBJ whole genome shotgun (WGS) entry which is preliminary data.</text>
</comment>